<evidence type="ECO:0000313" key="4">
    <source>
        <dbReference type="Proteomes" id="UP000544134"/>
    </source>
</evidence>
<reference evidence="3 4" key="1">
    <citation type="submission" date="2020-04" db="EMBL/GenBank/DDBJ databases">
        <title>Paraburkholderia sp. RP-4-7 isolated from soil.</title>
        <authorList>
            <person name="Dahal R.H."/>
        </authorList>
    </citation>
    <scope>NUCLEOTIDE SEQUENCE [LARGE SCALE GENOMIC DNA]</scope>
    <source>
        <strain evidence="3 4">RP-4-7</strain>
    </source>
</reference>
<keyword evidence="1" id="KW-0732">Signal</keyword>
<keyword evidence="4" id="KW-1185">Reference proteome</keyword>
<protein>
    <submittedName>
        <fullName evidence="3">Formylglycine-generating enzyme family protein</fullName>
    </submittedName>
</protein>
<accession>A0A848IGR3</accession>
<evidence type="ECO:0000259" key="2">
    <source>
        <dbReference type="Pfam" id="PF03781"/>
    </source>
</evidence>
<feature type="chain" id="PRO_5032985245" evidence="1">
    <location>
        <begin position="28"/>
        <end position="358"/>
    </location>
</feature>
<dbReference type="InterPro" id="IPR042095">
    <property type="entry name" value="SUMF_sf"/>
</dbReference>
<sequence length="358" mass="38848">MSMHIRRSIVRYGATVACVVMTQAALVGTVAGSTAPQAVPLGNVQGCKAFNGLPPASEASDQVRVPAGSFVMGSDGDYPEEAPAHSVKVGSFMIDRYDVTNAEFARFVAATGYRTLAERGLDAKRYPSLPIEMTRPGSTVFLPPKDLLVGAMQWWHFVPGADWRHPTGPGSSIDGLGNHPVVHIAYEDALAYAKWRGRDLPTEAEYEYAARGGTSTTYPWGDTFAIRSKMMANTWQGAFPFQNTAKDGFVSTSPVGCFPANGYGLYDMVGNVWQWVKDPWQQNHAQQASEPPPNPNVDLEDALVAKARSTELGTIKGGSFLCSPIYCKRYRPSARHAQDVTMGTNHIGFRTVLRLPGS</sequence>
<evidence type="ECO:0000256" key="1">
    <source>
        <dbReference type="SAM" id="SignalP"/>
    </source>
</evidence>
<dbReference type="InterPro" id="IPR051043">
    <property type="entry name" value="Sulfatase_Mod_Factor_Kinase"/>
</dbReference>
<dbReference type="GO" id="GO:0120147">
    <property type="term" value="F:formylglycine-generating oxidase activity"/>
    <property type="evidence" value="ECO:0007669"/>
    <property type="project" value="TreeGrafter"/>
</dbReference>
<dbReference type="PANTHER" id="PTHR23150:SF19">
    <property type="entry name" value="FORMYLGLYCINE-GENERATING ENZYME"/>
    <property type="match status" value="1"/>
</dbReference>
<dbReference type="Proteomes" id="UP000544134">
    <property type="component" value="Unassembled WGS sequence"/>
</dbReference>
<evidence type="ECO:0000313" key="3">
    <source>
        <dbReference type="EMBL" id="NMM01382.1"/>
    </source>
</evidence>
<dbReference type="RefSeq" id="WP_169488219.1">
    <property type="nucleotide sequence ID" value="NZ_JABBGJ010000030.1"/>
</dbReference>
<dbReference type="Pfam" id="PF03781">
    <property type="entry name" value="FGE-sulfatase"/>
    <property type="match status" value="1"/>
</dbReference>
<dbReference type="Gene3D" id="3.90.1580.10">
    <property type="entry name" value="paralog of FGE (formylglycine-generating enzyme)"/>
    <property type="match status" value="1"/>
</dbReference>
<dbReference type="InterPro" id="IPR005532">
    <property type="entry name" value="SUMF_dom"/>
</dbReference>
<dbReference type="InterPro" id="IPR016187">
    <property type="entry name" value="CTDL_fold"/>
</dbReference>
<feature type="domain" description="Sulfatase-modifying factor enzyme-like" evidence="2">
    <location>
        <begin position="59"/>
        <end position="352"/>
    </location>
</feature>
<dbReference type="AlphaFoldDB" id="A0A848IGR3"/>
<comment type="caution">
    <text evidence="3">The sequence shown here is derived from an EMBL/GenBank/DDBJ whole genome shotgun (WGS) entry which is preliminary data.</text>
</comment>
<name>A0A848IGR3_9BURK</name>
<organism evidence="3 4">
    <name type="scientific">Paraburkholderia polaris</name>
    <dbReference type="NCBI Taxonomy" id="2728848"/>
    <lineage>
        <taxon>Bacteria</taxon>
        <taxon>Pseudomonadati</taxon>
        <taxon>Pseudomonadota</taxon>
        <taxon>Betaproteobacteria</taxon>
        <taxon>Burkholderiales</taxon>
        <taxon>Burkholderiaceae</taxon>
        <taxon>Paraburkholderia</taxon>
    </lineage>
</organism>
<dbReference type="EMBL" id="JABBGJ010000030">
    <property type="protein sequence ID" value="NMM01382.1"/>
    <property type="molecule type" value="Genomic_DNA"/>
</dbReference>
<gene>
    <name evidence="3" type="ORF">HHL24_25995</name>
</gene>
<dbReference type="PANTHER" id="PTHR23150">
    <property type="entry name" value="SULFATASE MODIFYING FACTOR 1, 2"/>
    <property type="match status" value="1"/>
</dbReference>
<proteinExistence type="predicted"/>
<feature type="signal peptide" evidence="1">
    <location>
        <begin position="1"/>
        <end position="27"/>
    </location>
</feature>
<dbReference type="SUPFAM" id="SSF56436">
    <property type="entry name" value="C-type lectin-like"/>
    <property type="match status" value="1"/>
</dbReference>